<sequence>MRFSRILAAGAAVMMFACGSAWAGDTAKFQVSITVDDLTVHGGLPPGTTRQQVADNFLNAFKAHGVTEAWGFINGMSLTQDPGSETVLAAWRAAGHPLGNHGFTHMNASQNTVAAFKGDIEGNEPILKSYMGDADWHWLRFPFLNAGSDASHGEIMQYVKDKGYKVADVTISFNDWAYTDAYARCAAKGDTAAVATLREKYLSDVVASVKRARGLSQKIYGREIQHVMLIHIGAFTGEMLPQVLTAFDTEGAEYVTLEQAQSDPAYDFSGPKAAQGSMLERVAQEKGINLYDGSIASLNDVGPIMGMCQ</sequence>
<comment type="similarity">
    <text evidence="2">Belongs to the polysaccharide deacetylase family.</text>
</comment>
<dbReference type="OrthoDB" id="115239at2"/>
<dbReference type="AlphaFoldDB" id="F4QIW0"/>
<dbReference type="EMBL" id="GL883077">
    <property type="protein sequence ID" value="EGF93023.1"/>
    <property type="molecule type" value="Genomic_DNA"/>
</dbReference>
<dbReference type="Pfam" id="PF01522">
    <property type="entry name" value="Polysacc_deac_1"/>
    <property type="match status" value="1"/>
</dbReference>
<keyword evidence="4" id="KW-0479">Metal-binding</keyword>
<dbReference type="PANTHER" id="PTHR10587">
    <property type="entry name" value="GLYCOSYL TRANSFERASE-RELATED"/>
    <property type="match status" value="1"/>
</dbReference>
<dbReference type="SUPFAM" id="SSF88713">
    <property type="entry name" value="Glycoside hydrolase/deacetylase"/>
    <property type="match status" value="1"/>
</dbReference>
<gene>
    <name evidence="9" type="ORF">ABI_14620</name>
</gene>
<evidence type="ECO:0000256" key="4">
    <source>
        <dbReference type="ARBA" id="ARBA00022723"/>
    </source>
</evidence>
<organism evidence="9 10">
    <name type="scientific">Asticcacaulis biprosthecium C19</name>
    <dbReference type="NCBI Taxonomy" id="715226"/>
    <lineage>
        <taxon>Bacteria</taxon>
        <taxon>Pseudomonadati</taxon>
        <taxon>Pseudomonadota</taxon>
        <taxon>Alphaproteobacteria</taxon>
        <taxon>Caulobacterales</taxon>
        <taxon>Caulobacteraceae</taxon>
        <taxon>Asticcacaulis</taxon>
    </lineage>
</organism>
<evidence type="ECO:0000256" key="6">
    <source>
        <dbReference type="ARBA" id="ARBA00032976"/>
    </source>
</evidence>
<evidence type="ECO:0000256" key="7">
    <source>
        <dbReference type="SAM" id="SignalP"/>
    </source>
</evidence>
<dbReference type="PROSITE" id="PS51257">
    <property type="entry name" value="PROKAR_LIPOPROTEIN"/>
    <property type="match status" value="1"/>
</dbReference>
<dbReference type="GO" id="GO:0016020">
    <property type="term" value="C:membrane"/>
    <property type="evidence" value="ECO:0007669"/>
    <property type="project" value="TreeGrafter"/>
</dbReference>
<proteinExistence type="inferred from homology"/>
<dbReference type="HOGENOM" id="CLU_071828_0_0_5"/>
<dbReference type="GO" id="GO:0005975">
    <property type="term" value="P:carbohydrate metabolic process"/>
    <property type="evidence" value="ECO:0007669"/>
    <property type="project" value="InterPro"/>
</dbReference>
<keyword evidence="10" id="KW-1185">Reference proteome</keyword>
<dbReference type="Proteomes" id="UP000006512">
    <property type="component" value="Unassembled WGS sequence"/>
</dbReference>
<dbReference type="RefSeq" id="WP_006272208.1">
    <property type="nucleotide sequence ID" value="NZ_GL883077.1"/>
</dbReference>
<protein>
    <recommendedName>
        <fullName evidence="3">Chitooligosaccharide deacetylase</fullName>
    </recommendedName>
    <alternativeName>
        <fullName evidence="6">Nodulation protein B</fullName>
    </alternativeName>
</protein>
<feature type="domain" description="NodB homology" evidence="8">
    <location>
        <begin position="24"/>
        <end position="165"/>
    </location>
</feature>
<evidence type="ECO:0000313" key="9">
    <source>
        <dbReference type="EMBL" id="EGF93023.1"/>
    </source>
</evidence>
<dbReference type="GO" id="GO:0016810">
    <property type="term" value="F:hydrolase activity, acting on carbon-nitrogen (but not peptide) bonds"/>
    <property type="evidence" value="ECO:0007669"/>
    <property type="project" value="InterPro"/>
</dbReference>
<evidence type="ECO:0000256" key="3">
    <source>
        <dbReference type="ARBA" id="ARBA00020071"/>
    </source>
</evidence>
<dbReference type="CDD" id="cd10960">
    <property type="entry name" value="CE4_NodB_like_1"/>
    <property type="match status" value="1"/>
</dbReference>
<evidence type="ECO:0000313" key="10">
    <source>
        <dbReference type="Proteomes" id="UP000006512"/>
    </source>
</evidence>
<evidence type="ECO:0000259" key="8">
    <source>
        <dbReference type="Pfam" id="PF01522"/>
    </source>
</evidence>
<dbReference type="eggNOG" id="COG0726">
    <property type="taxonomic scope" value="Bacteria"/>
</dbReference>
<dbReference type="Gene3D" id="3.20.20.370">
    <property type="entry name" value="Glycoside hydrolase/deacetylase"/>
    <property type="match status" value="1"/>
</dbReference>
<evidence type="ECO:0000256" key="1">
    <source>
        <dbReference type="ARBA" id="ARBA00003236"/>
    </source>
</evidence>
<evidence type="ECO:0000256" key="2">
    <source>
        <dbReference type="ARBA" id="ARBA00010973"/>
    </source>
</evidence>
<dbReference type="PANTHER" id="PTHR10587:SF133">
    <property type="entry name" value="CHITIN DEACETYLASE 1-RELATED"/>
    <property type="match status" value="1"/>
</dbReference>
<keyword evidence="5" id="KW-0378">Hydrolase</keyword>
<keyword evidence="7" id="KW-0732">Signal</keyword>
<dbReference type="STRING" id="715226.ABI_14620"/>
<feature type="signal peptide" evidence="7">
    <location>
        <begin position="1"/>
        <end position="23"/>
    </location>
</feature>
<evidence type="ECO:0000256" key="5">
    <source>
        <dbReference type="ARBA" id="ARBA00022801"/>
    </source>
</evidence>
<reference evidence="10" key="1">
    <citation type="submission" date="2011-03" db="EMBL/GenBank/DDBJ databases">
        <title>Draft genome sequence of Brevundimonas diminuta.</title>
        <authorList>
            <person name="Brown P.J.B."/>
            <person name="Buechlein A."/>
            <person name="Hemmerich C."/>
            <person name="Brun Y.V."/>
        </authorList>
    </citation>
    <scope>NUCLEOTIDE SEQUENCE [LARGE SCALE GENOMIC DNA]</scope>
    <source>
        <strain evidence="10">C19</strain>
    </source>
</reference>
<comment type="function">
    <text evidence="1">Is involved in generating a small heat-stable compound (Nod), an acylated oligomer of N-acetylglucosamine, that stimulates mitosis in various plant protoplasts.</text>
</comment>
<dbReference type="InterPro" id="IPR050248">
    <property type="entry name" value="Polysacc_deacetylase_ArnD"/>
</dbReference>
<accession>F4QIW0</accession>
<dbReference type="InterPro" id="IPR011330">
    <property type="entry name" value="Glyco_hydro/deAcase_b/a-brl"/>
</dbReference>
<dbReference type="InterPro" id="IPR002509">
    <property type="entry name" value="NODB_dom"/>
</dbReference>
<name>F4QIW0_9CAUL</name>
<feature type="chain" id="PRO_5003320271" description="Chitooligosaccharide deacetylase" evidence="7">
    <location>
        <begin position="24"/>
        <end position="309"/>
    </location>
</feature>
<dbReference type="GO" id="GO:0046872">
    <property type="term" value="F:metal ion binding"/>
    <property type="evidence" value="ECO:0007669"/>
    <property type="project" value="UniProtKB-KW"/>
</dbReference>